<evidence type="ECO:0000256" key="6">
    <source>
        <dbReference type="ARBA" id="ARBA00023268"/>
    </source>
</evidence>
<protein>
    <submittedName>
        <fullName evidence="9">Polyketide synthase</fullName>
    </submittedName>
</protein>
<dbReference type="Pfam" id="PF00698">
    <property type="entry name" value="Acyl_transf_1"/>
    <property type="match status" value="1"/>
</dbReference>
<dbReference type="Pfam" id="PF00975">
    <property type="entry name" value="Thioesterase"/>
    <property type="match status" value="1"/>
</dbReference>
<dbReference type="GO" id="GO:0031177">
    <property type="term" value="F:phosphopantetheine binding"/>
    <property type="evidence" value="ECO:0007669"/>
    <property type="project" value="InterPro"/>
</dbReference>
<keyword evidence="1" id="KW-0596">Phosphopantetheine</keyword>
<keyword evidence="6" id="KW-0511">Multifunctional enzyme</keyword>
<dbReference type="Pfam" id="PF22621">
    <property type="entry name" value="CurL-like_PKS_C"/>
    <property type="match status" value="1"/>
</dbReference>
<dbReference type="Gene3D" id="3.30.70.3290">
    <property type="match status" value="1"/>
</dbReference>
<dbReference type="SUPFAM" id="SSF52151">
    <property type="entry name" value="FabD/lysophospholipase-like"/>
    <property type="match status" value="1"/>
</dbReference>
<dbReference type="InterPro" id="IPR018201">
    <property type="entry name" value="Ketoacyl_synth_AS"/>
</dbReference>
<dbReference type="PROSITE" id="PS50075">
    <property type="entry name" value="CARRIER"/>
    <property type="match status" value="1"/>
</dbReference>
<dbReference type="GO" id="GO:0006633">
    <property type="term" value="P:fatty acid biosynthetic process"/>
    <property type="evidence" value="ECO:0007669"/>
    <property type="project" value="InterPro"/>
</dbReference>
<keyword evidence="2" id="KW-0597">Phosphoprotein</keyword>
<keyword evidence="4" id="KW-0276">Fatty acid metabolism</keyword>
<sequence length="1263" mass="139452">MNETESFGIAIIGLTGRFPGAANIEAFWQLLKNGQEAVTTFTNEELFAAGVDPDLFNHPNYVKAGTVISDVDKFDAGFFEMSSRDAEIADPQQRLLMESAWLALEQAGYPPATTEGRIGLYAGVGENHYLRHYLEPHRTELAATVGEYRLSILNDKDFLATHIAYKLNLTGPAVTVQTACSTSLVAVHIACQSLLNFECDMALAGGVSIFLPQHQGYLYQDGMILSPDGHCRAFDAQAQGTVFGSGVGVVLLKRLDEALRDGDTIHGVILGSAINNDGADKIGYTAPSVRGQTDVILEAQGAADIHPDEISYVEAHGTGTPLGDPIEIQALTQAFQVNTQRTGYCAIGSVKTNMGHADAAAGIAGLIKTVLALKHGQIPPSLHFHQPNPQIDFANSPFFVNQQLQDWQVAENTRRCAGVSSFGIGGTNAHVIMAEAPTIEPSSSSRPVQLMTVSAKTATALDPATENLAHWLQQHPDSSLADVAYTLNRGRQPFAYRRTFVCKNSTEAVKRLTQPDLPYHHLTTETDPEIVFLFPGQGSQYLNMTGGLYQTEPVFQEALDHCSTLLQPHLGQDIRHLLYSDDKQDEQHGVQLKQTGLTQPILFAVEYALATLWMAWGIQPKAMLGHSIGEYVAACLAGVFSLEDGLTLIAARGKLIQSLPSGAMLGVKLSEEALQDWLTPDLSLAVVNGVERCVVSGSHEAITTLQQKLELQGIDCRNLETSHGFHSHLMEPILAPFAQQIQQIPLHPPTIPYLSNVTGTWIAPEQATNPDYWVRHLRQTVRFRDNLQALFQQETNIVLEVGPGQTLFTLTQQHPDKPCQLTPLYSLPRRRVTENHAEIQQILSTLGQLWTRGVAVNWEEFYGDEKGHRLPLPTYPFERQKYWIKSTQSITQKLPETVNHSVVKPTGSQIKTISLTDTQPRLSSLEQEIAEIWSQYLGIAEIATDTDFFEVGGDSLLATQLVAGLRTQFQVDLDAHSLLKAPTVAQLATLISNHKTQPENLPSLPDLVVEIQEGNPKQKPLILMHPVGGHVYFYRELVRHLDSELPVYGIRAQGVEGEAEPLRNLTEMAQVYTAALQVVQPHGPYYLGGASFGGTLAFAMAQQLIYQGETVDFLALIDTPSPGNMPTDLDETGDILFYLLTVGNRVEIDHQIFQAWDEQQQLDFYLKHIVETRMTPEELQTMLKLFKANLRAMRNYEPPSYPGKLHFFLAKERDKYNAQTPANGWINLAEQGIEIYGIPGNHITMNQEPHVQQLATYLQQCLR</sequence>
<dbReference type="SUPFAM" id="SSF53474">
    <property type="entry name" value="alpha/beta-Hydrolases"/>
    <property type="match status" value="1"/>
</dbReference>
<dbReference type="SMART" id="SM00825">
    <property type="entry name" value="PKS_KS"/>
    <property type="match status" value="1"/>
</dbReference>
<dbReference type="InterPro" id="IPR020841">
    <property type="entry name" value="PKS_Beta-ketoAc_synthase_dom"/>
</dbReference>
<dbReference type="InterPro" id="IPR006162">
    <property type="entry name" value="Ppantetheine_attach_site"/>
</dbReference>
<organism evidence="9">
    <name type="scientific">Prochloron didemni P1-Palau</name>
    <dbReference type="NCBI Taxonomy" id="910450"/>
    <lineage>
        <taxon>Bacteria</taxon>
        <taxon>Bacillati</taxon>
        <taxon>Cyanobacteriota</taxon>
        <taxon>Cyanophyceae</taxon>
        <taxon>Oscillatoriophycideae</taxon>
        <taxon>Chroococcales</taxon>
        <taxon>Prochloraceae</taxon>
        <taxon>Prochloron</taxon>
    </lineage>
</organism>
<dbReference type="InterPro" id="IPR001031">
    <property type="entry name" value="Thioesterase"/>
</dbReference>
<dbReference type="Pfam" id="PF00109">
    <property type="entry name" value="ketoacyl-synt"/>
    <property type="match status" value="1"/>
</dbReference>
<keyword evidence="5" id="KW-0443">Lipid metabolism</keyword>
<dbReference type="InterPro" id="IPR001227">
    <property type="entry name" value="Ac_transferase_dom_sf"/>
</dbReference>
<dbReference type="PANTHER" id="PTHR43775">
    <property type="entry name" value="FATTY ACID SYNTHASE"/>
    <property type="match status" value="1"/>
</dbReference>
<dbReference type="InterPro" id="IPR014043">
    <property type="entry name" value="Acyl_transferase_dom"/>
</dbReference>
<dbReference type="SUPFAM" id="SSF47336">
    <property type="entry name" value="ACP-like"/>
    <property type="match status" value="1"/>
</dbReference>
<dbReference type="PROSITE" id="PS52004">
    <property type="entry name" value="KS3_2"/>
    <property type="match status" value="1"/>
</dbReference>
<dbReference type="SUPFAM" id="SSF55048">
    <property type="entry name" value="Probable ACP-binding domain of malonyl-CoA ACP transacylase"/>
    <property type="match status" value="1"/>
</dbReference>
<dbReference type="SUPFAM" id="SSF53901">
    <property type="entry name" value="Thiolase-like"/>
    <property type="match status" value="1"/>
</dbReference>
<dbReference type="InterPro" id="IPR036736">
    <property type="entry name" value="ACP-like_sf"/>
</dbReference>
<dbReference type="Gene3D" id="3.30.70.250">
    <property type="entry name" value="Malonyl-CoA ACP transacylase, ACP-binding"/>
    <property type="match status" value="1"/>
</dbReference>
<dbReference type="InterPro" id="IPR050091">
    <property type="entry name" value="PKS_NRPS_Biosynth_Enz"/>
</dbReference>
<dbReference type="Pfam" id="PF00550">
    <property type="entry name" value="PP-binding"/>
    <property type="match status" value="1"/>
</dbReference>
<dbReference type="InterPro" id="IPR029058">
    <property type="entry name" value="AB_hydrolase_fold"/>
</dbReference>
<reference evidence="9" key="1">
    <citation type="journal article" date="2011" name="PLoS ONE">
        <title>Variation in tropical reef symbiont metagenomes defined by secondary metabolism.</title>
        <authorList>
            <person name="Donia M.S."/>
            <person name="Fricke W.F."/>
            <person name="Ravel J."/>
            <person name="Schmidt E.W."/>
        </authorList>
    </citation>
    <scope>NUCLEOTIDE SEQUENCE</scope>
</reference>
<name>G0XS35_PRODI</name>
<evidence type="ECO:0000256" key="4">
    <source>
        <dbReference type="ARBA" id="ARBA00022832"/>
    </source>
</evidence>
<evidence type="ECO:0000256" key="2">
    <source>
        <dbReference type="ARBA" id="ARBA00022553"/>
    </source>
</evidence>
<dbReference type="SMART" id="SM00827">
    <property type="entry name" value="PKS_AT"/>
    <property type="match status" value="1"/>
</dbReference>
<feature type="domain" description="Carrier" evidence="7">
    <location>
        <begin position="920"/>
        <end position="995"/>
    </location>
</feature>
<evidence type="ECO:0000256" key="1">
    <source>
        <dbReference type="ARBA" id="ARBA00022450"/>
    </source>
</evidence>
<dbReference type="SMART" id="SM00823">
    <property type="entry name" value="PKS_PP"/>
    <property type="match status" value="1"/>
</dbReference>
<proteinExistence type="predicted"/>
<dbReference type="InterPro" id="IPR020806">
    <property type="entry name" value="PKS_PP-bd"/>
</dbReference>
<evidence type="ECO:0000256" key="5">
    <source>
        <dbReference type="ARBA" id="ARBA00023098"/>
    </source>
</evidence>
<evidence type="ECO:0000259" key="8">
    <source>
        <dbReference type="PROSITE" id="PS52004"/>
    </source>
</evidence>
<dbReference type="Gene3D" id="3.40.50.1820">
    <property type="entry name" value="alpha/beta hydrolase"/>
    <property type="match status" value="1"/>
</dbReference>
<dbReference type="Pfam" id="PF02801">
    <property type="entry name" value="Ketoacyl-synt_C"/>
    <property type="match status" value="1"/>
</dbReference>
<evidence type="ECO:0000259" key="7">
    <source>
        <dbReference type="PROSITE" id="PS50075"/>
    </source>
</evidence>
<gene>
    <name evidence="9" type="primary">prnM</name>
</gene>
<dbReference type="InterPro" id="IPR016035">
    <property type="entry name" value="Acyl_Trfase/lysoPLipase"/>
</dbReference>
<dbReference type="Gene3D" id="3.40.366.10">
    <property type="entry name" value="Malonyl-Coenzyme A Acyl Carrier Protein, domain 2"/>
    <property type="match status" value="1"/>
</dbReference>
<evidence type="ECO:0000256" key="3">
    <source>
        <dbReference type="ARBA" id="ARBA00022679"/>
    </source>
</evidence>
<dbReference type="InterPro" id="IPR014031">
    <property type="entry name" value="Ketoacyl_synth_C"/>
</dbReference>
<feature type="domain" description="Ketosynthase family 3 (KS3)" evidence="8">
    <location>
        <begin position="6"/>
        <end position="435"/>
    </location>
</feature>
<dbReference type="EMBL" id="HQ407366">
    <property type="protein sequence ID" value="AEH57203.1"/>
    <property type="molecule type" value="Genomic_DNA"/>
</dbReference>
<dbReference type="InterPro" id="IPR009081">
    <property type="entry name" value="PP-bd_ACP"/>
</dbReference>
<dbReference type="Gene3D" id="1.10.1200.10">
    <property type="entry name" value="ACP-like"/>
    <property type="match status" value="1"/>
</dbReference>
<dbReference type="PANTHER" id="PTHR43775:SF51">
    <property type="entry name" value="INACTIVE PHENOLPHTHIOCEROL SYNTHESIS POLYKETIDE SYNTHASE TYPE I PKS1-RELATED"/>
    <property type="match status" value="1"/>
</dbReference>
<accession>G0XS35</accession>
<dbReference type="PROSITE" id="PS00606">
    <property type="entry name" value="KS3_1"/>
    <property type="match status" value="1"/>
</dbReference>
<dbReference type="InterPro" id="IPR016039">
    <property type="entry name" value="Thiolase-like"/>
</dbReference>
<dbReference type="InterPro" id="IPR016036">
    <property type="entry name" value="Malonyl_transacylase_ACP-bd"/>
</dbReference>
<keyword evidence="3" id="KW-0808">Transferase</keyword>
<dbReference type="CDD" id="cd00833">
    <property type="entry name" value="PKS"/>
    <property type="match status" value="1"/>
</dbReference>
<dbReference type="AlphaFoldDB" id="G0XS35"/>
<dbReference type="PROSITE" id="PS00012">
    <property type="entry name" value="PHOSPHOPANTETHEINE"/>
    <property type="match status" value="1"/>
</dbReference>
<dbReference type="GO" id="GO:0004315">
    <property type="term" value="F:3-oxoacyl-[acyl-carrier-protein] synthase activity"/>
    <property type="evidence" value="ECO:0007669"/>
    <property type="project" value="InterPro"/>
</dbReference>
<dbReference type="FunFam" id="3.40.47.10:FF:000042">
    <property type="entry name" value="Polyketide synthase Pks13"/>
    <property type="match status" value="1"/>
</dbReference>
<evidence type="ECO:0000313" key="9">
    <source>
        <dbReference type="EMBL" id="AEH57203.1"/>
    </source>
</evidence>
<dbReference type="Gene3D" id="3.40.47.10">
    <property type="match status" value="1"/>
</dbReference>
<dbReference type="GO" id="GO:0004312">
    <property type="term" value="F:fatty acid synthase activity"/>
    <property type="evidence" value="ECO:0007669"/>
    <property type="project" value="TreeGrafter"/>
</dbReference>
<dbReference type="InterPro" id="IPR014030">
    <property type="entry name" value="Ketoacyl_synth_N"/>
</dbReference>